<feature type="transmembrane region" description="Helical" evidence="2">
    <location>
        <begin position="12"/>
        <end position="32"/>
    </location>
</feature>
<feature type="transmembrane region" description="Helical" evidence="2">
    <location>
        <begin position="76"/>
        <end position="95"/>
    </location>
</feature>
<evidence type="ECO:0000256" key="2">
    <source>
        <dbReference type="SAM" id="Phobius"/>
    </source>
</evidence>
<comment type="caution">
    <text evidence="3">The sequence shown here is derived from an EMBL/GenBank/DDBJ whole genome shotgun (WGS) entry which is preliminary data.</text>
</comment>
<dbReference type="Proteomes" id="UP001565368">
    <property type="component" value="Unassembled WGS sequence"/>
</dbReference>
<feature type="region of interest" description="Disordered" evidence="1">
    <location>
        <begin position="159"/>
        <end position="190"/>
    </location>
</feature>
<sequence>MGFAATIMGPSTGLLLIFAYVNLCLGAVVISWQQEQYNNYPPASVALMVCGAIQMIWLTLYCVWRKTSLYSAANMLYSNIFFGLWAFGSVVALTVERTRHKPRYCPPGPAKAGDCAGAMRGQISMGWCLFGWTLFHTLFLFLHVKAARNPWSTPLGKIPLPESDPSLKNDTEAAPASPGHYEKTRATSRN</sequence>
<gene>
    <name evidence="3" type="ORF">Q8F55_004342</name>
</gene>
<dbReference type="RefSeq" id="XP_069210278.1">
    <property type="nucleotide sequence ID" value="XM_069352860.1"/>
</dbReference>
<feature type="compositionally biased region" description="Basic and acidic residues" evidence="1">
    <location>
        <begin position="180"/>
        <end position="190"/>
    </location>
</feature>
<keyword evidence="2" id="KW-1133">Transmembrane helix</keyword>
<evidence type="ECO:0008006" key="5">
    <source>
        <dbReference type="Google" id="ProtNLM"/>
    </source>
</evidence>
<keyword evidence="4" id="KW-1185">Reference proteome</keyword>
<protein>
    <recommendedName>
        <fullName evidence="5">MARVEL domain-containing protein</fullName>
    </recommendedName>
</protein>
<dbReference type="EMBL" id="JBBXJM010000003">
    <property type="protein sequence ID" value="KAL1410334.1"/>
    <property type="molecule type" value="Genomic_DNA"/>
</dbReference>
<feature type="transmembrane region" description="Helical" evidence="2">
    <location>
        <begin position="44"/>
        <end position="64"/>
    </location>
</feature>
<evidence type="ECO:0000256" key="1">
    <source>
        <dbReference type="SAM" id="MobiDB-lite"/>
    </source>
</evidence>
<evidence type="ECO:0000313" key="3">
    <source>
        <dbReference type="EMBL" id="KAL1410334.1"/>
    </source>
</evidence>
<organism evidence="3 4">
    <name type="scientific">Vanrija albida</name>
    <dbReference type="NCBI Taxonomy" id="181172"/>
    <lineage>
        <taxon>Eukaryota</taxon>
        <taxon>Fungi</taxon>
        <taxon>Dikarya</taxon>
        <taxon>Basidiomycota</taxon>
        <taxon>Agaricomycotina</taxon>
        <taxon>Tremellomycetes</taxon>
        <taxon>Trichosporonales</taxon>
        <taxon>Trichosporonaceae</taxon>
        <taxon>Vanrija</taxon>
    </lineage>
</organism>
<evidence type="ECO:0000313" key="4">
    <source>
        <dbReference type="Proteomes" id="UP001565368"/>
    </source>
</evidence>
<keyword evidence="2" id="KW-0812">Transmembrane</keyword>
<name>A0ABR3Q6F9_9TREE</name>
<reference evidence="3 4" key="1">
    <citation type="submission" date="2023-08" db="EMBL/GenBank/DDBJ databases">
        <title>Annotated Genome Sequence of Vanrija albida AlHP1.</title>
        <authorList>
            <person name="Herzog R."/>
        </authorList>
    </citation>
    <scope>NUCLEOTIDE SEQUENCE [LARGE SCALE GENOMIC DNA]</scope>
    <source>
        <strain evidence="3 4">AlHP1</strain>
    </source>
</reference>
<proteinExistence type="predicted"/>
<dbReference type="GeneID" id="95985385"/>
<feature type="transmembrane region" description="Helical" evidence="2">
    <location>
        <begin position="123"/>
        <end position="142"/>
    </location>
</feature>
<keyword evidence="2" id="KW-0472">Membrane</keyword>
<accession>A0ABR3Q6F9</accession>